<sequence length="601" mass="65114">MSEWEVVSYLTLCSSLQEEMADVGSLSALVKSLTRDVEERREAVGLLLDLSDLPAVWRLLGRIQGCIVMLVAMLLGDDLVASHDAGKLLDALSSNTQNALHMAEAGYFKPLVKYLQDGSDMCKILMATALSRMELTDQSRSSLAEDGAIEPLVKMFKVGKLEAKLSALSALKNLSILEENIPRLISSGIVALLLQLLFSVTSVLMTLREPASAILARVAQSESILVNQDVAQQMLSLLNLSSPTIQYHLLQALNSIAAHSSASNVRRKMKENGAIQLLLPFLTETNAKIRTAALNLISTLSKDMSGELTEQLGEGHINMFVNIVSSSTSESEKAAAVAILSNLPVNDKKATELLKKIGLLPILISIMNSSTTTSTPTTQWLVESVAGVLVRFTVSSDKKLQQFSVEHGVIPLLVKLLSSRSVIARSRAASSLAQLSQNSLSLRKSKTSRWLCVPPSADAFCEVHDGYCFVKSTFCLVKAGAIPPLVQVLEGKEREADEAALAALATLLQDEICESGSNYIAKSSGIQAIIKVLESGIVKAQEKALWILERIFRIQEHRVNYGESAQVVLIDLAQNGDSRLKSTIAKILAQLELLQGQSSYF</sequence>
<accession>A0ACC0YLN6</accession>
<evidence type="ECO:0000313" key="2">
    <source>
        <dbReference type="Proteomes" id="UP001163603"/>
    </source>
</evidence>
<organism evidence="1 2">
    <name type="scientific">Pistacia integerrima</name>
    <dbReference type="NCBI Taxonomy" id="434235"/>
    <lineage>
        <taxon>Eukaryota</taxon>
        <taxon>Viridiplantae</taxon>
        <taxon>Streptophyta</taxon>
        <taxon>Embryophyta</taxon>
        <taxon>Tracheophyta</taxon>
        <taxon>Spermatophyta</taxon>
        <taxon>Magnoliopsida</taxon>
        <taxon>eudicotyledons</taxon>
        <taxon>Gunneridae</taxon>
        <taxon>Pentapetalae</taxon>
        <taxon>rosids</taxon>
        <taxon>malvids</taxon>
        <taxon>Sapindales</taxon>
        <taxon>Anacardiaceae</taxon>
        <taxon>Pistacia</taxon>
    </lineage>
</organism>
<gene>
    <name evidence="1" type="ORF">Pint_23822</name>
</gene>
<reference evidence="2" key="1">
    <citation type="journal article" date="2023" name="G3 (Bethesda)">
        <title>Genome assembly and association tests identify interacting loci associated with vigor, precocity, and sex in interspecific pistachio rootstocks.</title>
        <authorList>
            <person name="Palmer W."/>
            <person name="Jacygrad E."/>
            <person name="Sagayaradj S."/>
            <person name="Cavanaugh K."/>
            <person name="Han R."/>
            <person name="Bertier L."/>
            <person name="Beede B."/>
            <person name="Kafkas S."/>
            <person name="Golino D."/>
            <person name="Preece J."/>
            <person name="Michelmore R."/>
        </authorList>
    </citation>
    <scope>NUCLEOTIDE SEQUENCE [LARGE SCALE GENOMIC DNA]</scope>
</reference>
<evidence type="ECO:0000313" key="1">
    <source>
        <dbReference type="EMBL" id="KAJ0038842.1"/>
    </source>
</evidence>
<dbReference type="EMBL" id="CM047741">
    <property type="protein sequence ID" value="KAJ0038842.1"/>
    <property type="molecule type" value="Genomic_DNA"/>
</dbReference>
<protein>
    <submittedName>
        <fullName evidence="1">Uncharacterized protein</fullName>
    </submittedName>
</protein>
<keyword evidence="2" id="KW-1185">Reference proteome</keyword>
<dbReference type="Proteomes" id="UP001163603">
    <property type="component" value="Chromosome 6"/>
</dbReference>
<name>A0ACC0YLN6_9ROSI</name>
<proteinExistence type="predicted"/>
<comment type="caution">
    <text evidence="1">The sequence shown here is derived from an EMBL/GenBank/DDBJ whole genome shotgun (WGS) entry which is preliminary data.</text>
</comment>